<feature type="transmembrane region" description="Helical" evidence="1">
    <location>
        <begin position="72"/>
        <end position="92"/>
    </location>
</feature>
<dbReference type="Proteomes" id="UP000030832">
    <property type="component" value="Unassembled WGS sequence"/>
</dbReference>
<dbReference type="AlphaFoldDB" id="A0A0B0INM9"/>
<gene>
    <name evidence="2" type="ORF">LQ50_03030</name>
</gene>
<feature type="transmembrane region" description="Helical" evidence="1">
    <location>
        <begin position="42"/>
        <end position="60"/>
    </location>
</feature>
<organism evidence="2 3">
    <name type="scientific">Halalkalibacter okhensis</name>
    <dbReference type="NCBI Taxonomy" id="333138"/>
    <lineage>
        <taxon>Bacteria</taxon>
        <taxon>Bacillati</taxon>
        <taxon>Bacillota</taxon>
        <taxon>Bacilli</taxon>
        <taxon>Bacillales</taxon>
        <taxon>Bacillaceae</taxon>
        <taxon>Halalkalibacter</taxon>
    </lineage>
</organism>
<evidence type="ECO:0000313" key="2">
    <source>
        <dbReference type="EMBL" id="KHF41689.1"/>
    </source>
</evidence>
<protein>
    <recommendedName>
        <fullName evidence="4">DUF3021 domain-containing protein</fullName>
    </recommendedName>
</protein>
<dbReference type="RefSeq" id="WP_034625914.1">
    <property type="nucleotide sequence ID" value="NZ_JRJU01000002.1"/>
</dbReference>
<name>A0A0B0INM9_9BACI</name>
<evidence type="ECO:0000313" key="3">
    <source>
        <dbReference type="Proteomes" id="UP000030832"/>
    </source>
</evidence>
<dbReference type="EMBL" id="JRJU01000002">
    <property type="protein sequence ID" value="KHF41689.1"/>
    <property type="molecule type" value="Genomic_DNA"/>
</dbReference>
<sequence length="133" mass="15237">MIMEALKRIFIGLGFSNVLVFGTLTVMMMTNTEVAVPILWENILGSMIMGAFFGAASLLFEIEKWSPLKQTMIHFILSISLWLFLATLVGWLPLTPVAVLVSISSFILVYLIFWLSFYLYFKRVEKEMNRSVK</sequence>
<dbReference type="Pfam" id="PF11457">
    <property type="entry name" value="DUF3021"/>
    <property type="match status" value="1"/>
</dbReference>
<keyword evidence="1" id="KW-1133">Transmembrane helix</keyword>
<feature type="transmembrane region" description="Helical" evidence="1">
    <location>
        <begin position="98"/>
        <end position="121"/>
    </location>
</feature>
<reference evidence="2 3" key="1">
    <citation type="submission" date="2014-09" db="EMBL/GenBank/DDBJ databases">
        <title>Genome sequencing and annotation of Bacillus Okhensis strain Kh10-101T.</title>
        <authorList>
            <person name="Prakash J.S."/>
        </authorList>
    </citation>
    <scope>NUCLEOTIDE SEQUENCE [LARGE SCALE GENOMIC DNA]</scope>
    <source>
        <strain evidence="3">Kh10-101T</strain>
    </source>
</reference>
<evidence type="ECO:0008006" key="4">
    <source>
        <dbReference type="Google" id="ProtNLM"/>
    </source>
</evidence>
<keyword evidence="1" id="KW-0472">Membrane</keyword>
<dbReference type="eggNOG" id="ENOG5032UIB">
    <property type="taxonomic scope" value="Bacteria"/>
</dbReference>
<dbReference type="InterPro" id="IPR021560">
    <property type="entry name" value="DUF3021"/>
</dbReference>
<keyword evidence="1" id="KW-0812">Transmembrane</keyword>
<dbReference type="OrthoDB" id="2735472at2"/>
<keyword evidence="3" id="KW-1185">Reference proteome</keyword>
<comment type="caution">
    <text evidence="2">The sequence shown here is derived from an EMBL/GenBank/DDBJ whole genome shotgun (WGS) entry which is preliminary data.</text>
</comment>
<dbReference type="STRING" id="333138.LQ50_03030"/>
<proteinExistence type="predicted"/>
<feature type="transmembrane region" description="Helical" evidence="1">
    <location>
        <begin position="9"/>
        <end position="30"/>
    </location>
</feature>
<evidence type="ECO:0000256" key="1">
    <source>
        <dbReference type="SAM" id="Phobius"/>
    </source>
</evidence>
<accession>A0A0B0INM9</accession>